<name>A0A812XZU3_9DINO</name>
<organism evidence="1 2">
    <name type="scientific">Symbiodinium necroappetens</name>
    <dbReference type="NCBI Taxonomy" id="1628268"/>
    <lineage>
        <taxon>Eukaryota</taxon>
        <taxon>Sar</taxon>
        <taxon>Alveolata</taxon>
        <taxon>Dinophyceae</taxon>
        <taxon>Suessiales</taxon>
        <taxon>Symbiodiniaceae</taxon>
        <taxon>Symbiodinium</taxon>
    </lineage>
</organism>
<accession>A0A812XZU3</accession>
<evidence type="ECO:0000313" key="1">
    <source>
        <dbReference type="EMBL" id="CAE7752899.1"/>
    </source>
</evidence>
<keyword evidence="2" id="KW-1185">Reference proteome</keyword>
<protein>
    <submittedName>
        <fullName evidence="1">Uncharacterized protein</fullName>
    </submittedName>
</protein>
<evidence type="ECO:0000313" key="2">
    <source>
        <dbReference type="Proteomes" id="UP000601435"/>
    </source>
</evidence>
<dbReference type="AlphaFoldDB" id="A0A812XZU3"/>
<reference evidence="1" key="1">
    <citation type="submission" date="2021-02" db="EMBL/GenBank/DDBJ databases">
        <authorList>
            <person name="Dougan E. K."/>
            <person name="Rhodes N."/>
            <person name="Thang M."/>
            <person name="Chan C."/>
        </authorList>
    </citation>
    <scope>NUCLEOTIDE SEQUENCE</scope>
</reference>
<dbReference type="OrthoDB" id="10418449at2759"/>
<comment type="caution">
    <text evidence="1">The sequence shown here is derived from an EMBL/GenBank/DDBJ whole genome shotgun (WGS) entry which is preliminary data.</text>
</comment>
<dbReference type="EMBL" id="CAJNJA010039032">
    <property type="protein sequence ID" value="CAE7752899.1"/>
    <property type="molecule type" value="Genomic_DNA"/>
</dbReference>
<feature type="non-terminal residue" evidence="1">
    <location>
        <position position="136"/>
    </location>
</feature>
<dbReference type="Proteomes" id="UP000601435">
    <property type="component" value="Unassembled WGS sequence"/>
</dbReference>
<sequence>MDGHVGQLVLSRCSQAEQLAVRISSRGSLAMAMLAMEELRLATSCLSEPIKKLCHLLQQLPLRRLNLQGVKKLSVKALEELLRAAPRCQECDVRFALPLPWPTLGAWLEGLHGRNRRLQVVHSLHAEPSPLLTPWE</sequence>
<proteinExistence type="predicted"/>
<gene>
    <name evidence="1" type="ORF">SNEC2469_LOCUS21849</name>
</gene>